<dbReference type="EMBL" id="CP136895">
    <property type="protein sequence ID" value="WOL10088.1"/>
    <property type="molecule type" value="Genomic_DNA"/>
</dbReference>
<proteinExistence type="predicted"/>
<gene>
    <name evidence="2" type="ORF">Cni_G18842</name>
</gene>
<dbReference type="Proteomes" id="UP001327560">
    <property type="component" value="Chromosome 6"/>
</dbReference>
<accession>A0AAQ3KN98</accession>
<evidence type="ECO:0000256" key="1">
    <source>
        <dbReference type="SAM" id="Phobius"/>
    </source>
</evidence>
<keyword evidence="1" id="KW-0812">Transmembrane</keyword>
<organism evidence="2 3">
    <name type="scientific">Canna indica</name>
    <name type="common">Indian-shot</name>
    <dbReference type="NCBI Taxonomy" id="4628"/>
    <lineage>
        <taxon>Eukaryota</taxon>
        <taxon>Viridiplantae</taxon>
        <taxon>Streptophyta</taxon>
        <taxon>Embryophyta</taxon>
        <taxon>Tracheophyta</taxon>
        <taxon>Spermatophyta</taxon>
        <taxon>Magnoliopsida</taxon>
        <taxon>Liliopsida</taxon>
        <taxon>Zingiberales</taxon>
        <taxon>Cannaceae</taxon>
        <taxon>Canna</taxon>
    </lineage>
</organism>
<dbReference type="AlphaFoldDB" id="A0AAQ3KN98"/>
<evidence type="ECO:0000313" key="2">
    <source>
        <dbReference type="EMBL" id="WOL10088.1"/>
    </source>
</evidence>
<dbReference type="PANTHER" id="PTHR33648:SF15">
    <property type="entry name" value="OS04G0572800 PROTEIN"/>
    <property type="match status" value="1"/>
</dbReference>
<evidence type="ECO:0000313" key="3">
    <source>
        <dbReference type="Proteomes" id="UP001327560"/>
    </source>
</evidence>
<name>A0AAQ3KN98_9LILI</name>
<protein>
    <submittedName>
        <fullName evidence="2">Uncharacterized protein</fullName>
    </submittedName>
</protein>
<keyword evidence="1" id="KW-0472">Membrane</keyword>
<reference evidence="2 3" key="1">
    <citation type="submission" date="2023-10" db="EMBL/GenBank/DDBJ databases">
        <title>Chromosome-scale genome assembly provides insights into flower coloration mechanisms of Canna indica.</title>
        <authorList>
            <person name="Li C."/>
        </authorList>
    </citation>
    <scope>NUCLEOTIDE SEQUENCE [LARGE SCALE GENOMIC DNA]</scope>
    <source>
        <tissue evidence="2">Flower</tissue>
    </source>
</reference>
<dbReference type="PANTHER" id="PTHR33648">
    <property type="entry name" value="EMBRYO SAC 1"/>
    <property type="match status" value="1"/>
</dbReference>
<keyword evidence="1" id="KW-1133">Transmembrane helix</keyword>
<sequence>MATQAERRFVAAVAVADVAICFMTLSLVALMLLMSMQERAGPPSTAGLVLAWRPCEDTYVVGEGDEALQMTGDDCNDPFFVEVNPHVVHDQEVAFRGVRLAPLRRPR</sequence>
<feature type="transmembrane region" description="Helical" evidence="1">
    <location>
        <begin position="12"/>
        <end position="33"/>
    </location>
</feature>
<keyword evidence="3" id="KW-1185">Reference proteome</keyword>